<keyword evidence="7" id="KW-1185">Reference proteome</keyword>
<evidence type="ECO:0000256" key="4">
    <source>
        <dbReference type="PIRSR" id="PIRSR001112-1"/>
    </source>
</evidence>
<dbReference type="InterPro" id="IPR010497">
    <property type="entry name" value="Epoxide_hydro_N"/>
</dbReference>
<evidence type="ECO:0000256" key="1">
    <source>
        <dbReference type="ARBA" id="ARBA00010088"/>
    </source>
</evidence>
<dbReference type="AlphaFoldDB" id="A0AAN6YPG6"/>
<reference evidence="6" key="1">
    <citation type="journal article" date="2023" name="Mol. Phylogenet. Evol.">
        <title>Genome-scale phylogeny and comparative genomics of the fungal order Sordariales.</title>
        <authorList>
            <person name="Hensen N."/>
            <person name="Bonometti L."/>
            <person name="Westerberg I."/>
            <person name="Brannstrom I.O."/>
            <person name="Guillou S."/>
            <person name="Cros-Aarteil S."/>
            <person name="Calhoun S."/>
            <person name="Haridas S."/>
            <person name="Kuo A."/>
            <person name="Mondo S."/>
            <person name="Pangilinan J."/>
            <person name="Riley R."/>
            <person name="LaButti K."/>
            <person name="Andreopoulos B."/>
            <person name="Lipzen A."/>
            <person name="Chen C."/>
            <person name="Yan M."/>
            <person name="Daum C."/>
            <person name="Ng V."/>
            <person name="Clum A."/>
            <person name="Steindorff A."/>
            <person name="Ohm R.A."/>
            <person name="Martin F."/>
            <person name="Silar P."/>
            <person name="Natvig D.O."/>
            <person name="Lalanne C."/>
            <person name="Gautier V."/>
            <person name="Ament-Velasquez S.L."/>
            <person name="Kruys A."/>
            <person name="Hutchinson M.I."/>
            <person name="Powell A.J."/>
            <person name="Barry K."/>
            <person name="Miller A.N."/>
            <person name="Grigoriev I.V."/>
            <person name="Debuchy R."/>
            <person name="Gladieux P."/>
            <person name="Hiltunen Thoren M."/>
            <person name="Johannesson H."/>
        </authorList>
    </citation>
    <scope>NUCLEOTIDE SEQUENCE</scope>
    <source>
        <strain evidence="6">CBS 990.96</strain>
    </source>
</reference>
<dbReference type="EMBL" id="MU865442">
    <property type="protein sequence ID" value="KAK4223054.1"/>
    <property type="molecule type" value="Genomic_DNA"/>
</dbReference>
<dbReference type="Pfam" id="PF06441">
    <property type="entry name" value="EHN"/>
    <property type="match status" value="1"/>
</dbReference>
<dbReference type="InterPro" id="IPR000639">
    <property type="entry name" value="Epox_hydrolase-like"/>
</dbReference>
<evidence type="ECO:0000259" key="5">
    <source>
        <dbReference type="Pfam" id="PF06441"/>
    </source>
</evidence>
<protein>
    <submittedName>
        <fullName evidence="6">Alpha/Beta hydrolase protein</fullName>
    </submittedName>
</protein>
<sequence>MDSTIKPFKINIPEEKLSQLKTKLQSAEFPDESPLSNDWEYGVPVSDLKRLLNHWQNNFDWREQEKLLNSKLPQFLTSIEIDGFGPLDIHFVHQKSTNKNSIPLLFCHGWPGSFIEVLKILPLLTSPSSSSSSPSFDVIAPSLPNFGFSSGIIKPGFAFTQYAETCHKLMLKLGYTTYATQGGDWGFGITRTLGILYPDHIIASHLNLSWCFAPKFLKNPILYLKSFSLFLTEEEKKGLERTRWFEQKGAGYYTLQSTKPSTIGLAIESSPVGLLAWIYEKLHDWTDEYPWTDDEILTWVSIYVFSKAGPAASGRIYYEVKNCASDKRVWSWIDGVKFGISVFPRDVLVSPSSYVRALGKMVFEKRHESGGHFGAWEKPEELVGDLKEMFGAV</sequence>
<evidence type="ECO:0000256" key="2">
    <source>
        <dbReference type="ARBA" id="ARBA00022797"/>
    </source>
</evidence>
<comment type="similarity">
    <text evidence="1">Belongs to the peptidase S33 family.</text>
</comment>
<feature type="active site" description="Proton acceptor" evidence="4">
    <location>
        <position position="372"/>
    </location>
</feature>
<dbReference type="PRINTS" id="PR00412">
    <property type="entry name" value="EPOXHYDRLASE"/>
</dbReference>
<dbReference type="PANTHER" id="PTHR21661:SF35">
    <property type="entry name" value="EPOXIDE HYDROLASE"/>
    <property type="match status" value="1"/>
</dbReference>
<dbReference type="PANTHER" id="PTHR21661">
    <property type="entry name" value="EPOXIDE HYDROLASE 1-RELATED"/>
    <property type="match status" value="1"/>
</dbReference>
<keyword evidence="3 6" id="KW-0378">Hydrolase</keyword>
<dbReference type="GO" id="GO:0004301">
    <property type="term" value="F:epoxide hydrolase activity"/>
    <property type="evidence" value="ECO:0007669"/>
    <property type="project" value="TreeGrafter"/>
</dbReference>
<reference evidence="6" key="2">
    <citation type="submission" date="2023-05" db="EMBL/GenBank/DDBJ databases">
        <authorList>
            <consortium name="Lawrence Berkeley National Laboratory"/>
            <person name="Steindorff A."/>
            <person name="Hensen N."/>
            <person name="Bonometti L."/>
            <person name="Westerberg I."/>
            <person name="Brannstrom I.O."/>
            <person name="Guillou S."/>
            <person name="Cros-Aarteil S."/>
            <person name="Calhoun S."/>
            <person name="Haridas S."/>
            <person name="Kuo A."/>
            <person name="Mondo S."/>
            <person name="Pangilinan J."/>
            <person name="Riley R."/>
            <person name="Labutti K."/>
            <person name="Andreopoulos B."/>
            <person name="Lipzen A."/>
            <person name="Chen C."/>
            <person name="Yanf M."/>
            <person name="Daum C."/>
            <person name="Ng V."/>
            <person name="Clum A."/>
            <person name="Ohm R."/>
            <person name="Martin F."/>
            <person name="Silar P."/>
            <person name="Natvig D."/>
            <person name="Lalanne C."/>
            <person name="Gautier V."/>
            <person name="Ament-Velasquez S.L."/>
            <person name="Kruys A."/>
            <person name="Hutchinson M.I."/>
            <person name="Powell A.J."/>
            <person name="Barry K."/>
            <person name="Miller A.N."/>
            <person name="Grigoriev I.V."/>
            <person name="Debuchy R."/>
            <person name="Gladieux P."/>
            <person name="Thoren M.H."/>
            <person name="Johannesson H."/>
        </authorList>
    </citation>
    <scope>NUCLEOTIDE SEQUENCE</scope>
    <source>
        <strain evidence="6">CBS 990.96</strain>
    </source>
</reference>
<dbReference type="InterPro" id="IPR029058">
    <property type="entry name" value="AB_hydrolase_fold"/>
</dbReference>
<dbReference type="PIRSF" id="PIRSF001112">
    <property type="entry name" value="Epoxide_hydrolase"/>
    <property type="match status" value="1"/>
</dbReference>
<evidence type="ECO:0000256" key="3">
    <source>
        <dbReference type="ARBA" id="ARBA00022801"/>
    </source>
</evidence>
<organism evidence="6 7">
    <name type="scientific">Podospora fimiseda</name>
    <dbReference type="NCBI Taxonomy" id="252190"/>
    <lineage>
        <taxon>Eukaryota</taxon>
        <taxon>Fungi</taxon>
        <taxon>Dikarya</taxon>
        <taxon>Ascomycota</taxon>
        <taxon>Pezizomycotina</taxon>
        <taxon>Sordariomycetes</taxon>
        <taxon>Sordariomycetidae</taxon>
        <taxon>Sordariales</taxon>
        <taxon>Podosporaceae</taxon>
        <taxon>Podospora</taxon>
    </lineage>
</organism>
<gene>
    <name evidence="6" type="ORF">QBC38DRAFT_488496</name>
</gene>
<feature type="domain" description="Epoxide hydrolase N-terminal" evidence="5">
    <location>
        <begin position="5"/>
        <end position="117"/>
    </location>
</feature>
<proteinExistence type="inferred from homology"/>
<feature type="active site" description="Nucleophile" evidence="4">
    <location>
        <position position="184"/>
    </location>
</feature>
<dbReference type="GO" id="GO:0097176">
    <property type="term" value="P:epoxide metabolic process"/>
    <property type="evidence" value="ECO:0007669"/>
    <property type="project" value="TreeGrafter"/>
</dbReference>
<comment type="caution">
    <text evidence="6">The sequence shown here is derived from an EMBL/GenBank/DDBJ whole genome shotgun (WGS) entry which is preliminary data.</text>
</comment>
<dbReference type="SUPFAM" id="SSF53474">
    <property type="entry name" value="alpha/beta-Hydrolases"/>
    <property type="match status" value="1"/>
</dbReference>
<keyword evidence="2" id="KW-0058">Aromatic hydrocarbons catabolism</keyword>
<evidence type="ECO:0000313" key="6">
    <source>
        <dbReference type="EMBL" id="KAK4223054.1"/>
    </source>
</evidence>
<dbReference type="InterPro" id="IPR016292">
    <property type="entry name" value="Epoxide_hydrolase"/>
</dbReference>
<dbReference type="Gene3D" id="3.40.50.1820">
    <property type="entry name" value="alpha/beta hydrolase"/>
    <property type="match status" value="1"/>
</dbReference>
<dbReference type="Proteomes" id="UP001301958">
    <property type="component" value="Unassembled WGS sequence"/>
</dbReference>
<name>A0AAN6YPG6_9PEZI</name>
<feature type="active site" description="Proton donor" evidence="4">
    <location>
        <position position="317"/>
    </location>
</feature>
<accession>A0AAN6YPG6</accession>
<evidence type="ECO:0000313" key="7">
    <source>
        <dbReference type="Proteomes" id="UP001301958"/>
    </source>
</evidence>